<comment type="caution">
    <text evidence="2">The sequence shown here is derived from an EMBL/GenBank/DDBJ whole genome shotgun (WGS) entry which is preliminary data.</text>
</comment>
<feature type="region of interest" description="Disordered" evidence="1">
    <location>
        <begin position="117"/>
        <end position="139"/>
    </location>
</feature>
<feature type="compositionally biased region" description="Low complexity" evidence="1">
    <location>
        <begin position="60"/>
        <end position="70"/>
    </location>
</feature>
<feature type="compositionally biased region" description="Basic residues" evidence="1">
    <location>
        <begin position="43"/>
        <end position="55"/>
    </location>
</feature>
<evidence type="ECO:0000256" key="1">
    <source>
        <dbReference type="SAM" id="MobiDB-lite"/>
    </source>
</evidence>
<dbReference type="AlphaFoldDB" id="A0A9P1J1G7"/>
<protein>
    <submittedName>
        <fullName evidence="2">Uncharacterized protein</fullName>
    </submittedName>
</protein>
<gene>
    <name evidence="2" type="ORF">CAMP_LOCUS17468</name>
</gene>
<reference evidence="2" key="1">
    <citation type="submission" date="2022-11" db="EMBL/GenBank/DDBJ databases">
        <authorList>
            <person name="Kikuchi T."/>
        </authorList>
    </citation>
    <scope>NUCLEOTIDE SEQUENCE</scope>
    <source>
        <strain evidence="2">PS1010</strain>
    </source>
</reference>
<accession>A0A9P1J1G7</accession>
<sequence length="139" mass="15958">MDRQILPPSDENVAPMNVRKRTKREAGIDTEPPVLNRKASTNNRRRKNKVRRTKTDRKGTSSAKKSTSASRNLFLSRLSESAQNPVVKKRRIEANLETTTTFDNDTDRLMNDNINKFGRLTLQSAPKKQSNEEEKMDDK</sequence>
<organism evidence="2 3">
    <name type="scientific">Caenorhabditis angaria</name>
    <dbReference type="NCBI Taxonomy" id="860376"/>
    <lineage>
        <taxon>Eukaryota</taxon>
        <taxon>Metazoa</taxon>
        <taxon>Ecdysozoa</taxon>
        <taxon>Nematoda</taxon>
        <taxon>Chromadorea</taxon>
        <taxon>Rhabditida</taxon>
        <taxon>Rhabditina</taxon>
        <taxon>Rhabditomorpha</taxon>
        <taxon>Rhabditoidea</taxon>
        <taxon>Rhabditidae</taxon>
        <taxon>Peloderinae</taxon>
        <taxon>Caenorhabditis</taxon>
    </lineage>
</organism>
<keyword evidence="3" id="KW-1185">Reference proteome</keyword>
<feature type="region of interest" description="Disordered" evidence="1">
    <location>
        <begin position="1"/>
        <end position="85"/>
    </location>
</feature>
<evidence type="ECO:0000313" key="3">
    <source>
        <dbReference type="Proteomes" id="UP001152747"/>
    </source>
</evidence>
<name>A0A9P1J1G7_9PELO</name>
<proteinExistence type="predicted"/>
<dbReference type="Proteomes" id="UP001152747">
    <property type="component" value="Unassembled WGS sequence"/>
</dbReference>
<feature type="compositionally biased region" description="Basic and acidic residues" evidence="1">
    <location>
        <begin position="129"/>
        <end position="139"/>
    </location>
</feature>
<evidence type="ECO:0000313" key="2">
    <source>
        <dbReference type="EMBL" id="CAI5454831.1"/>
    </source>
</evidence>
<dbReference type="EMBL" id="CANHGI010000006">
    <property type="protein sequence ID" value="CAI5454831.1"/>
    <property type="molecule type" value="Genomic_DNA"/>
</dbReference>